<dbReference type="PIRSF" id="PIRSF000390">
    <property type="entry name" value="PLP_StrS"/>
    <property type="match status" value="1"/>
</dbReference>
<evidence type="ECO:0000313" key="2">
    <source>
        <dbReference type="EMBL" id="CAB4812255.1"/>
    </source>
</evidence>
<protein>
    <submittedName>
        <fullName evidence="2">Unannotated protein</fullName>
    </submittedName>
</protein>
<dbReference type="GO" id="GO:0008483">
    <property type="term" value="F:transaminase activity"/>
    <property type="evidence" value="ECO:0007669"/>
    <property type="project" value="TreeGrafter"/>
</dbReference>
<name>A0A6J6YUP2_9ZZZZ</name>
<dbReference type="Pfam" id="PF01041">
    <property type="entry name" value="DegT_DnrJ_EryC1"/>
    <property type="match status" value="1"/>
</dbReference>
<accession>A0A6J6YUP2</accession>
<reference evidence="2" key="1">
    <citation type="submission" date="2020-05" db="EMBL/GenBank/DDBJ databases">
        <authorList>
            <person name="Chiriac C."/>
            <person name="Salcher M."/>
            <person name="Ghai R."/>
            <person name="Kavagutti S V."/>
        </authorList>
    </citation>
    <scope>NUCLEOTIDE SEQUENCE</scope>
</reference>
<dbReference type="Gene3D" id="3.40.640.10">
    <property type="entry name" value="Type I PLP-dependent aspartate aminotransferase-like (Major domain)"/>
    <property type="match status" value="1"/>
</dbReference>
<dbReference type="SUPFAM" id="SSF53383">
    <property type="entry name" value="PLP-dependent transferases"/>
    <property type="match status" value="1"/>
</dbReference>
<dbReference type="PANTHER" id="PTHR30244">
    <property type="entry name" value="TRANSAMINASE"/>
    <property type="match status" value="1"/>
</dbReference>
<dbReference type="PANTHER" id="PTHR30244:SF9">
    <property type="entry name" value="PROTEIN RV3402C"/>
    <property type="match status" value="1"/>
</dbReference>
<proteinExistence type="predicted"/>
<dbReference type="InterPro" id="IPR015421">
    <property type="entry name" value="PyrdxlP-dep_Trfase_major"/>
</dbReference>
<dbReference type="InterPro" id="IPR000653">
    <property type="entry name" value="DegT/StrS_aminotransferase"/>
</dbReference>
<keyword evidence="1" id="KW-0663">Pyridoxal phosphate</keyword>
<gene>
    <name evidence="2" type="ORF">UFOPK3124_00484</name>
</gene>
<organism evidence="2">
    <name type="scientific">freshwater metagenome</name>
    <dbReference type="NCBI Taxonomy" id="449393"/>
    <lineage>
        <taxon>unclassified sequences</taxon>
        <taxon>metagenomes</taxon>
        <taxon>ecological metagenomes</taxon>
    </lineage>
</organism>
<dbReference type="AlphaFoldDB" id="A0A6J6YUP2"/>
<dbReference type="EMBL" id="CAFAAY010000023">
    <property type="protein sequence ID" value="CAB4812255.1"/>
    <property type="molecule type" value="Genomic_DNA"/>
</dbReference>
<dbReference type="InterPro" id="IPR015424">
    <property type="entry name" value="PyrdxlP-dep_Trfase"/>
</dbReference>
<evidence type="ECO:0000256" key="1">
    <source>
        <dbReference type="ARBA" id="ARBA00022898"/>
    </source>
</evidence>
<dbReference type="GO" id="GO:0030170">
    <property type="term" value="F:pyridoxal phosphate binding"/>
    <property type="evidence" value="ECO:0007669"/>
    <property type="project" value="TreeGrafter"/>
</dbReference>
<dbReference type="GO" id="GO:0000271">
    <property type="term" value="P:polysaccharide biosynthetic process"/>
    <property type="evidence" value="ECO:0007669"/>
    <property type="project" value="TreeGrafter"/>
</dbReference>
<sequence>MNSDLIPVMRPRLATYKQLEPYLKRIDVNHIYSNHGPLVRELEDSYANYFKIDAQLIVAVANATLALQALVANSNVDDWLVPDYTFTASGLAVLNASKKLYLSDVQSSDWKINLDLIPKRYKGFGLLPVMPFGMPIDFESYSEYKHVVIDAAASLGQSLPNFSKMKKEWAVVYSLHATKVLGAGEGALVICGNLEMAENLRAWINFGFINGRNSSLQGTNAKMSEVHAAYGLCSLTNIEIEMEEWMVAQEFVANCSIENNWISQINKKATFQPYWIAQFESKSQKEKMITSLSSAKIQSREWWPTPLSNQKAFLSSTKVGVLKNAEHLSSTHLGLPMYRGISNLAIERIINTINSELSKN</sequence>